<keyword evidence="4" id="KW-0472">Membrane</keyword>
<name>A0ABT2G2N9_9BACT</name>
<dbReference type="PANTHER" id="PTHR43280">
    <property type="entry name" value="ARAC-FAMILY TRANSCRIPTIONAL REGULATOR"/>
    <property type="match status" value="1"/>
</dbReference>
<evidence type="ECO:0000313" key="6">
    <source>
        <dbReference type="EMBL" id="MCS5489526.1"/>
    </source>
</evidence>
<organism evidence="6 7">
    <name type="scientific">Algoriphagus limi</name>
    <dbReference type="NCBI Taxonomy" id="2975273"/>
    <lineage>
        <taxon>Bacteria</taxon>
        <taxon>Pseudomonadati</taxon>
        <taxon>Bacteroidota</taxon>
        <taxon>Cytophagia</taxon>
        <taxon>Cytophagales</taxon>
        <taxon>Cyclobacteriaceae</taxon>
        <taxon>Algoriphagus</taxon>
    </lineage>
</organism>
<feature type="transmembrane region" description="Helical" evidence="4">
    <location>
        <begin position="38"/>
        <end position="61"/>
    </location>
</feature>
<dbReference type="SMART" id="SM00342">
    <property type="entry name" value="HTH_ARAC"/>
    <property type="match status" value="1"/>
</dbReference>
<evidence type="ECO:0000313" key="7">
    <source>
        <dbReference type="Proteomes" id="UP001206788"/>
    </source>
</evidence>
<dbReference type="InterPro" id="IPR018060">
    <property type="entry name" value="HTH_AraC"/>
</dbReference>
<evidence type="ECO:0000256" key="3">
    <source>
        <dbReference type="ARBA" id="ARBA00023163"/>
    </source>
</evidence>
<evidence type="ECO:0000256" key="4">
    <source>
        <dbReference type="SAM" id="Phobius"/>
    </source>
</evidence>
<feature type="domain" description="HTH araC/xylS-type" evidence="5">
    <location>
        <begin position="287"/>
        <end position="388"/>
    </location>
</feature>
<dbReference type="InterPro" id="IPR009057">
    <property type="entry name" value="Homeodomain-like_sf"/>
</dbReference>
<dbReference type="Pfam" id="PF12833">
    <property type="entry name" value="HTH_18"/>
    <property type="match status" value="1"/>
</dbReference>
<protein>
    <submittedName>
        <fullName evidence="6">AraC family transcriptional regulator</fullName>
    </submittedName>
</protein>
<dbReference type="Proteomes" id="UP001206788">
    <property type="component" value="Unassembled WGS sequence"/>
</dbReference>
<dbReference type="RefSeq" id="WP_259413193.1">
    <property type="nucleotide sequence ID" value="NZ_JANWGH010000001.1"/>
</dbReference>
<dbReference type="Gene3D" id="1.10.10.60">
    <property type="entry name" value="Homeodomain-like"/>
    <property type="match status" value="1"/>
</dbReference>
<sequence length="391" mass="44989">MQFSLEIKDLIYLGSIFLGFITGTVLLIFGFKKKKANILIGLSYLTISYGVFLVFLISSGYHIYLPQIYRTGNIAGLLFAPLSYLYIRQIIEDRPVKLVDILHLVPALLFIIDFFPILFLIPIEEKIALIQSEIDDPAVFVYFNQSRFFPPNFYTYARTLLILAYWVASVVILFRFGKTFEEKKNAFGKEWIIWMKTFLISNLLLFVPFLLLSRIVDSQLGFDLLHFSGAIVILINSIMVLFFPKVLYGLDEFDFILNQEKEINDKDKEESHILTPDKIQLIEMNLERVIEAEKVFLQNGLTISELAQKADIPNYLLTIYLNQILGVSFSDFINEKRVEECCKKIKEGKLQQVTLEGLGISCGFNNRNSFIAAFKKYKGMTPSAFTKSLNQ</sequence>
<evidence type="ECO:0000256" key="1">
    <source>
        <dbReference type="ARBA" id="ARBA00023015"/>
    </source>
</evidence>
<keyword evidence="4" id="KW-1133">Transmembrane helix</keyword>
<keyword evidence="7" id="KW-1185">Reference proteome</keyword>
<gene>
    <name evidence="6" type="ORF">NY014_03745</name>
</gene>
<feature type="transmembrane region" description="Helical" evidence="4">
    <location>
        <begin position="12"/>
        <end position="31"/>
    </location>
</feature>
<feature type="transmembrane region" description="Helical" evidence="4">
    <location>
        <begin position="193"/>
        <end position="212"/>
    </location>
</feature>
<dbReference type="PROSITE" id="PS01124">
    <property type="entry name" value="HTH_ARAC_FAMILY_2"/>
    <property type="match status" value="1"/>
</dbReference>
<evidence type="ECO:0000259" key="5">
    <source>
        <dbReference type="PROSITE" id="PS01124"/>
    </source>
</evidence>
<keyword evidence="2" id="KW-0238">DNA-binding</keyword>
<keyword evidence="1" id="KW-0805">Transcription regulation</keyword>
<dbReference type="PANTHER" id="PTHR43280:SF29">
    <property type="entry name" value="ARAC-FAMILY TRANSCRIPTIONAL REGULATOR"/>
    <property type="match status" value="1"/>
</dbReference>
<dbReference type="SUPFAM" id="SSF46689">
    <property type="entry name" value="Homeodomain-like"/>
    <property type="match status" value="1"/>
</dbReference>
<comment type="caution">
    <text evidence="6">The sequence shown here is derived from an EMBL/GenBank/DDBJ whole genome shotgun (WGS) entry which is preliminary data.</text>
</comment>
<feature type="transmembrane region" description="Helical" evidence="4">
    <location>
        <begin position="67"/>
        <end position="87"/>
    </location>
</feature>
<feature type="transmembrane region" description="Helical" evidence="4">
    <location>
        <begin position="153"/>
        <end position="173"/>
    </location>
</feature>
<feature type="transmembrane region" description="Helical" evidence="4">
    <location>
        <begin position="99"/>
        <end position="121"/>
    </location>
</feature>
<dbReference type="EMBL" id="JANWGH010000001">
    <property type="protein sequence ID" value="MCS5489526.1"/>
    <property type="molecule type" value="Genomic_DNA"/>
</dbReference>
<keyword evidence="3" id="KW-0804">Transcription</keyword>
<keyword evidence="4" id="KW-0812">Transmembrane</keyword>
<reference evidence="6 7" key="1">
    <citation type="submission" date="2022-08" db="EMBL/GenBank/DDBJ databases">
        <title>Algoriphagus sp. CAU 1643 isolated from mud.</title>
        <authorList>
            <person name="Kim W."/>
        </authorList>
    </citation>
    <scope>NUCLEOTIDE SEQUENCE [LARGE SCALE GENOMIC DNA]</scope>
    <source>
        <strain evidence="6 7">CAU 1643</strain>
    </source>
</reference>
<proteinExistence type="predicted"/>
<evidence type="ECO:0000256" key="2">
    <source>
        <dbReference type="ARBA" id="ARBA00023125"/>
    </source>
</evidence>
<accession>A0ABT2G2N9</accession>
<feature type="transmembrane region" description="Helical" evidence="4">
    <location>
        <begin position="224"/>
        <end position="243"/>
    </location>
</feature>